<evidence type="ECO:0008006" key="5">
    <source>
        <dbReference type="Google" id="ProtNLM"/>
    </source>
</evidence>
<dbReference type="PANTHER" id="PTHR42928">
    <property type="entry name" value="TRICARBOXYLATE-BINDING PROTEIN"/>
    <property type="match status" value="1"/>
</dbReference>
<dbReference type="Gene3D" id="3.40.190.150">
    <property type="entry name" value="Bordetella uptake gene, domain 1"/>
    <property type="match status" value="1"/>
</dbReference>
<organism evidence="3 4">
    <name type="scientific">Proteiniclasticum sediminis</name>
    <dbReference type="NCBI Taxonomy" id="2804028"/>
    <lineage>
        <taxon>Bacteria</taxon>
        <taxon>Bacillati</taxon>
        <taxon>Bacillota</taxon>
        <taxon>Clostridia</taxon>
        <taxon>Eubacteriales</taxon>
        <taxon>Clostridiaceae</taxon>
        <taxon>Proteiniclasticum</taxon>
    </lineage>
</organism>
<evidence type="ECO:0000313" key="3">
    <source>
        <dbReference type="EMBL" id="MBR0575015.1"/>
    </source>
</evidence>
<accession>A0A941CLT7</accession>
<reference evidence="3" key="1">
    <citation type="submission" date="2021-04" db="EMBL/GenBank/DDBJ databases">
        <title>Proteiniclasticum sedimins sp. nov., an obligate anaerobic bacterium isolated from anaerobic sludge.</title>
        <authorList>
            <person name="Liu J."/>
        </authorList>
    </citation>
    <scope>NUCLEOTIDE SEQUENCE</scope>
    <source>
        <strain evidence="3">BAD-10</strain>
    </source>
</reference>
<name>A0A941CLT7_9CLOT</name>
<dbReference type="EMBL" id="JAGSCS010000001">
    <property type="protein sequence ID" value="MBR0575015.1"/>
    <property type="molecule type" value="Genomic_DNA"/>
</dbReference>
<sequence length="346" mass="37364">MKKTMKKLFVLTLLIMVSLGAFAGCKKTVENSFKGKNVRVVIGSTSTTGDSYLIADTAMRYLAKAIAANTKVDAVGAGPAFEAISTAKADGTTIMMFHDMTYLGISFGAFEDKYALENMVVGPRIGTNPGSLFAALSTAPYDDMKEMADYLKANPAEIARVAVEAGGVSHIGFISYYEWVVEEYGQDVADRIQVVVGGSTAEKSQMLWDGNTDVIFADYSSLLQYTADGVDAKLKMKFVGALDEIDGVDMPTFKSMGVTLNGEPFSFSKDFIIYLPKGTDPALVAELDKAAEEISKNPEFIEAMGKLEYKVAFKPSSETDTYIKAKRDSLDALIQAAPSLDDLTVK</sequence>
<evidence type="ECO:0000256" key="1">
    <source>
        <dbReference type="ARBA" id="ARBA00006987"/>
    </source>
</evidence>
<dbReference type="PROSITE" id="PS51257">
    <property type="entry name" value="PROKAR_LIPOPROTEIN"/>
    <property type="match status" value="1"/>
</dbReference>
<dbReference type="Proteomes" id="UP000675379">
    <property type="component" value="Unassembled WGS sequence"/>
</dbReference>
<dbReference type="AlphaFoldDB" id="A0A941CLT7"/>
<evidence type="ECO:0000313" key="4">
    <source>
        <dbReference type="Proteomes" id="UP000675379"/>
    </source>
</evidence>
<dbReference type="SUPFAM" id="SSF53850">
    <property type="entry name" value="Periplasmic binding protein-like II"/>
    <property type="match status" value="1"/>
</dbReference>
<dbReference type="RefSeq" id="WP_211799523.1">
    <property type="nucleotide sequence ID" value="NZ_JAGSCS010000001.1"/>
</dbReference>
<dbReference type="Gene3D" id="3.40.190.10">
    <property type="entry name" value="Periplasmic binding protein-like II"/>
    <property type="match status" value="1"/>
</dbReference>
<feature type="signal peptide" evidence="2">
    <location>
        <begin position="1"/>
        <end position="23"/>
    </location>
</feature>
<gene>
    <name evidence="3" type="ORF">KCG48_01545</name>
</gene>
<protein>
    <recommendedName>
        <fullName evidence="5">Tripartite-type tricarboxylate transporter, receptor component TctC</fullName>
    </recommendedName>
</protein>
<dbReference type="PANTHER" id="PTHR42928:SF5">
    <property type="entry name" value="BLR1237 PROTEIN"/>
    <property type="match status" value="1"/>
</dbReference>
<comment type="caution">
    <text evidence="3">The sequence shown here is derived from an EMBL/GenBank/DDBJ whole genome shotgun (WGS) entry which is preliminary data.</text>
</comment>
<comment type="similarity">
    <text evidence="1">Belongs to the UPF0065 (bug) family.</text>
</comment>
<keyword evidence="4" id="KW-1185">Reference proteome</keyword>
<keyword evidence="2" id="KW-0732">Signal</keyword>
<proteinExistence type="inferred from homology"/>
<evidence type="ECO:0000256" key="2">
    <source>
        <dbReference type="SAM" id="SignalP"/>
    </source>
</evidence>
<feature type="chain" id="PRO_5036797889" description="Tripartite-type tricarboxylate transporter, receptor component TctC" evidence="2">
    <location>
        <begin position="24"/>
        <end position="346"/>
    </location>
</feature>
<dbReference type="Pfam" id="PF03401">
    <property type="entry name" value="TctC"/>
    <property type="match status" value="1"/>
</dbReference>
<dbReference type="InterPro" id="IPR042100">
    <property type="entry name" value="Bug_dom1"/>
</dbReference>
<dbReference type="InterPro" id="IPR005064">
    <property type="entry name" value="BUG"/>
</dbReference>